<dbReference type="PATRIC" id="fig|880157.4.peg.4417"/>
<evidence type="ECO:0000313" key="2">
    <source>
        <dbReference type="EMBL" id="KMJ43310.1"/>
    </source>
</evidence>
<evidence type="ECO:0000313" key="3">
    <source>
        <dbReference type="Proteomes" id="UP000036277"/>
    </source>
</evidence>
<accession>A0A0J5IJF9</accession>
<feature type="non-terminal residue" evidence="2">
    <location>
        <position position="1"/>
    </location>
</feature>
<feature type="transmembrane region" description="Helical" evidence="1">
    <location>
        <begin position="31"/>
        <end position="50"/>
    </location>
</feature>
<protein>
    <recommendedName>
        <fullName evidence="4">MFS transporter</fullName>
    </recommendedName>
</protein>
<evidence type="ECO:0008006" key="4">
    <source>
        <dbReference type="Google" id="ProtNLM"/>
    </source>
</evidence>
<dbReference type="EMBL" id="LFCV01000225">
    <property type="protein sequence ID" value="KMJ43310.1"/>
    <property type="molecule type" value="Genomic_DNA"/>
</dbReference>
<evidence type="ECO:0000256" key="1">
    <source>
        <dbReference type="SAM" id="Phobius"/>
    </source>
</evidence>
<comment type="caution">
    <text evidence="2">The sequence shown here is derived from an EMBL/GenBank/DDBJ whole genome shotgun (WGS) entry which is preliminary data.</text>
</comment>
<name>A0A0J5IJF9_9GAMM</name>
<dbReference type="Proteomes" id="UP000036277">
    <property type="component" value="Unassembled WGS sequence"/>
</dbReference>
<keyword evidence="3" id="KW-1185">Reference proteome</keyword>
<organism evidence="2 3">
    <name type="scientific">Xenorhabdus khoisanae</name>
    <dbReference type="NCBI Taxonomy" id="880157"/>
    <lineage>
        <taxon>Bacteria</taxon>
        <taxon>Pseudomonadati</taxon>
        <taxon>Pseudomonadota</taxon>
        <taxon>Gammaproteobacteria</taxon>
        <taxon>Enterobacterales</taxon>
        <taxon>Morganellaceae</taxon>
        <taxon>Xenorhabdus</taxon>
    </lineage>
</organism>
<reference evidence="2 3" key="1">
    <citation type="submission" date="2015-06" db="EMBL/GenBank/DDBJ databases">
        <title>Draft Whole-Genome Sequence of the Entomopathogenic Bacterium Xenorhabdus khoisanae.</title>
        <authorList>
            <person name="Naidoo S."/>
            <person name="Featherston J."/>
            <person name="Gray V.M."/>
        </authorList>
    </citation>
    <scope>NUCLEOTIDE SEQUENCE [LARGE SCALE GENOMIC DNA]</scope>
    <source>
        <strain evidence="2 3">MCB</strain>
    </source>
</reference>
<keyword evidence="1" id="KW-1133">Transmembrane helix</keyword>
<gene>
    <name evidence="2" type="ORF">AB204_20385</name>
</gene>
<feature type="transmembrane region" description="Helical" evidence="1">
    <location>
        <begin position="7"/>
        <end position="25"/>
    </location>
</feature>
<keyword evidence="1" id="KW-0812">Transmembrane</keyword>
<keyword evidence="1" id="KW-0472">Membrane</keyword>
<dbReference type="AlphaFoldDB" id="A0A0J5IJF9"/>
<sequence length="59" mass="6599">IFSLLTLLQMTGFGIGMLLVAPFYVWLPPSIVILIFHGLPLTVLVLVLVWSRRFTASKV</sequence>
<proteinExistence type="predicted"/>